<protein>
    <recommendedName>
        <fullName evidence="4">Rhodanese domain-containing protein</fullName>
    </recommendedName>
</protein>
<dbReference type="Gene3D" id="3.40.250.10">
    <property type="entry name" value="Rhodanese-like domain"/>
    <property type="match status" value="2"/>
</dbReference>
<dbReference type="PROSITE" id="PS51257">
    <property type="entry name" value="PROKAR_LIPOPROTEIN"/>
    <property type="match status" value="1"/>
</dbReference>
<keyword evidence="1" id="KW-0808">Transferase</keyword>
<dbReference type="PANTHER" id="PTHR11364:SF27">
    <property type="entry name" value="SULFURTRANSFERASE"/>
    <property type="match status" value="1"/>
</dbReference>
<evidence type="ECO:0000256" key="2">
    <source>
        <dbReference type="ARBA" id="ARBA00022737"/>
    </source>
</evidence>
<dbReference type="NCBIfam" id="NF040901">
    <property type="entry name" value="SeO3_TeO2_ExtH"/>
    <property type="match status" value="1"/>
</dbReference>
<comment type="caution">
    <text evidence="5">The sequence shown here is derived from an EMBL/GenBank/DDBJ whole genome shotgun (WGS) entry which is preliminary data.</text>
</comment>
<accession>A0AAE3FQJ7</accession>
<dbReference type="InterPro" id="IPR045078">
    <property type="entry name" value="TST/MPST-like"/>
</dbReference>
<proteinExistence type="predicted"/>
<evidence type="ECO:0000256" key="3">
    <source>
        <dbReference type="SAM" id="MobiDB-lite"/>
    </source>
</evidence>
<dbReference type="InterPro" id="IPR036873">
    <property type="entry name" value="Rhodanese-like_dom_sf"/>
</dbReference>
<feature type="compositionally biased region" description="Acidic residues" evidence="3">
    <location>
        <begin position="27"/>
        <end position="60"/>
    </location>
</feature>
<dbReference type="RefSeq" id="WP_250595591.1">
    <property type="nucleotide sequence ID" value="NZ_JAKRVY010000002.1"/>
</dbReference>
<dbReference type="PANTHER" id="PTHR11364">
    <property type="entry name" value="THIOSULFATE SULFERTANSFERASE"/>
    <property type="match status" value="1"/>
</dbReference>
<dbReference type="InterPro" id="IPR001763">
    <property type="entry name" value="Rhodanese-like_dom"/>
</dbReference>
<evidence type="ECO:0000259" key="4">
    <source>
        <dbReference type="PROSITE" id="PS50206"/>
    </source>
</evidence>
<feature type="region of interest" description="Disordered" evidence="3">
    <location>
        <begin position="410"/>
        <end position="436"/>
    </location>
</feature>
<evidence type="ECO:0000313" key="5">
    <source>
        <dbReference type="EMBL" id="MCL9813300.1"/>
    </source>
</evidence>
<sequence>MDRELDRRRFVQITGAAGLGALAGCLGDDDEPAAENGDENGGENGEESENGEDEETEQEVPDPKATENALIEPATLKEWQDAGLVNLGQLDVRDRVTVLRVWDTETYEDGHVPGALKWAPDEFHAARTEGLGEAAPMVADGAQMDEVLQRSGVCPRTTIVLSGPSALRTARAYWTLRYWGFPRERIKVLNGGYNAYGEEYELETGGEPDAPAATFSVQANGELNNDDRLGIAQMIQRVDLKQAGERDDVFLDNRPDPDATISTAIIDDPANYHKGDSYSTKFAEGGHWKDADAIESHIFGLDDVENGDTIVTFCGSGYRATMGYFVLDGILGYDDVTVYDGSFSRQWADYDGNNTEGNVPPEDWRVDLNDRTDGDTGDSDLEIVVDEIPDLASADANQIEVTDAAYMAGEDTESDDGDGGDGGGDWGCDSIAPPAF</sequence>
<dbReference type="Proteomes" id="UP001202674">
    <property type="component" value="Unassembled WGS sequence"/>
</dbReference>
<name>A0AAE3FQJ7_9EURY</name>
<feature type="compositionally biased region" description="Acidic residues" evidence="3">
    <location>
        <begin position="410"/>
        <end position="419"/>
    </location>
</feature>
<dbReference type="SUPFAM" id="SSF52821">
    <property type="entry name" value="Rhodanese/Cell cycle control phosphatase"/>
    <property type="match status" value="2"/>
</dbReference>
<dbReference type="EMBL" id="JAKRVY010000002">
    <property type="protein sequence ID" value="MCL9813300.1"/>
    <property type="molecule type" value="Genomic_DNA"/>
</dbReference>
<dbReference type="AlphaFoldDB" id="A0AAE3FQJ7"/>
<evidence type="ECO:0000313" key="6">
    <source>
        <dbReference type="Proteomes" id="UP001202674"/>
    </source>
</evidence>
<evidence type="ECO:0000256" key="1">
    <source>
        <dbReference type="ARBA" id="ARBA00022679"/>
    </source>
</evidence>
<reference evidence="5 6" key="1">
    <citation type="journal article" date="2022" name="Syst. Appl. Microbiol.">
        <title>Natronocalculus amylovorans gen. nov., sp. nov., and Natranaeroarchaeum aerophilus sp. nov., dominant culturable amylolytic natronoarchaea from hypersaline soda lakes in southwestern Siberia.</title>
        <authorList>
            <person name="Sorokin D.Y."/>
            <person name="Elcheninov A.G."/>
            <person name="Khizhniak T.V."/>
            <person name="Koenen M."/>
            <person name="Bale N.J."/>
            <person name="Damste J.S.S."/>
            <person name="Kublanov I.V."/>
        </authorList>
    </citation>
    <scope>NUCLEOTIDE SEQUENCE [LARGE SCALE GENOMIC DNA]</scope>
    <source>
        <strain evidence="5 6">AArc-St1-1</strain>
    </source>
</reference>
<dbReference type="PROSITE" id="PS50206">
    <property type="entry name" value="RHODANESE_3"/>
    <property type="match status" value="2"/>
</dbReference>
<keyword evidence="2" id="KW-0677">Repeat</keyword>
<dbReference type="GO" id="GO:0004792">
    <property type="term" value="F:thiosulfate-cyanide sulfurtransferase activity"/>
    <property type="evidence" value="ECO:0007669"/>
    <property type="project" value="TreeGrafter"/>
</dbReference>
<dbReference type="Pfam" id="PF00581">
    <property type="entry name" value="Rhodanese"/>
    <property type="match status" value="1"/>
</dbReference>
<feature type="domain" description="Rhodanese" evidence="4">
    <location>
        <begin position="90"/>
        <end position="205"/>
    </location>
</feature>
<gene>
    <name evidence="5" type="ORF">AArcSt11_06490</name>
</gene>
<dbReference type="SMART" id="SM00450">
    <property type="entry name" value="RHOD"/>
    <property type="match status" value="2"/>
</dbReference>
<keyword evidence="6" id="KW-1185">Reference proteome</keyword>
<dbReference type="InterPro" id="IPR006311">
    <property type="entry name" value="TAT_signal"/>
</dbReference>
<feature type="domain" description="Rhodanese" evidence="4">
    <location>
        <begin position="306"/>
        <end position="356"/>
    </location>
</feature>
<feature type="region of interest" description="Disordered" evidence="3">
    <location>
        <begin position="21"/>
        <end position="64"/>
    </location>
</feature>
<dbReference type="PROSITE" id="PS51318">
    <property type="entry name" value="TAT"/>
    <property type="match status" value="1"/>
</dbReference>
<organism evidence="5 6">
    <name type="scientific">Natranaeroarchaeum aerophilus</name>
    <dbReference type="NCBI Taxonomy" id="2917711"/>
    <lineage>
        <taxon>Archaea</taxon>
        <taxon>Methanobacteriati</taxon>
        <taxon>Methanobacteriota</taxon>
        <taxon>Stenosarchaea group</taxon>
        <taxon>Halobacteria</taxon>
        <taxon>Halobacteriales</taxon>
        <taxon>Natronoarchaeaceae</taxon>
        <taxon>Natranaeroarchaeum</taxon>
    </lineage>
</organism>